<evidence type="ECO:0000313" key="5">
    <source>
        <dbReference type="Proteomes" id="UP001357437"/>
    </source>
</evidence>
<reference evidence="2 5" key="4">
    <citation type="submission" date="2024-01" db="EMBL/GenBank/DDBJ databases">
        <title>Comparative Genomics of Leclercia adecarboxylata Strains Isolated from Several Sources.</title>
        <authorList>
            <person name="Yescas-Zazueta V."/>
            <person name="Balbuena-Alonso M.G."/>
            <person name="Valencia D."/>
            <person name="Mendez-Pfeiffer P.A."/>
            <person name="Ballesteros-Monrreal M.G."/>
            <person name="Rocha-Gracia R.D.C."/>
            <person name="Barrios-Villa E."/>
        </authorList>
    </citation>
    <scope>NUCLEOTIDE SEQUENCE [LARGE SCALE GENOMIC DNA]</scope>
    <source>
        <strain evidence="2 5">33MEM</strain>
    </source>
</reference>
<protein>
    <submittedName>
        <fullName evidence="3">DUF2171 domain-containing protein</fullName>
    </submittedName>
</protein>
<dbReference type="Proteomes" id="UP001149314">
    <property type="component" value="Unassembled WGS sequence"/>
</dbReference>
<dbReference type="KEGG" id="lax:APT61_19630"/>
<dbReference type="EMBL" id="JAOURS010000019">
    <property type="protein sequence ID" value="MDC6639923.1"/>
    <property type="molecule type" value="Genomic_DNA"/>
</dbReference>
<dbReference type="OrthoDB" id="5569780at2"/>
<proteinExistence type="predicted"/>
<organism evidence="3 4">
    <name type="scientific">Leclercia adecarboxylata</name>
    <dbReference type="NCBI Taxonomy" id="83655"/>
    <lineage>
        <taxon>Bacteria</taxon>
        <taxon>Pseudomonadati</taxon>
        <taxon>Pseudomonadota</taxon>
        <taxon>Gammaproteobacteria</taxon>
        <taxon>Enterobacterales</taxon>
        <taxon>Enterobacteriaceae</taxon>
        <taxon>Leclercia</taxon>
    </lineage>
</organism>
<evidence type="ECO:0000313" key="2">
    <source>
        <dbReference type="EMBL" id="MEC3938607.1"/>
    </source>
</evidence>
<name>A0A7H0F9P8_9ENTR</name>
<dbReference type="Pfam" id="PF09939">
    <property type="entry name" value="DUF2171"/>
    <property type="match status" value="1"/>
</dbReference>
<dbReference type="InterPro" id="IPR018684">
    <property type="entry name" value="DUF2171"/>
</dbReference>
<dbReference type="RefSeq" id="WP_032616329.1">
    <property type="nucleotide sequence ID" value="NZ_CBCXZU010000001.1"/>
</dbReference>
<evidence type="ECO:0000313" key="1">
    <source>
        <dbReference type="EMBL" id="MDC6639923.1"/>
    </source>
</evidence>
<dbReference type="Proteomes" id="UP000222768">
    <property type="component" value="Unassembled WGS sequence"/>
</dbReference>
<dbReference type="Proteomes" id="UP001357437">
    <property type="component" value="Unassembled WGS sequence"/>
</dbReference>
<comment type="caution">
    <text evidence="3">The sequence shown here is derived from an EMBL/GenBank/DDBJ whole genome shotgun (WGS) entry which is preliminary data.</text>
</comment>
<reference evidence="4" key="1">
    <citation type="submission" date="2017-09" db="EMBL/GenBank/DDBJ databases">
        <title>FDA dAtabase for Regulatory Grade micrObial Sequences (FDA-ARGOS): Supporting development and validation of Infectious Disease Dx tests.</title>
        <authorList>
            <person name="Minogue T."/>
            <person name="Wolcott M."/>
            <person name="Wasieloski L."/>
            <person name="Aguilar W."/>
            <person name="Moore D."/>
            <person name="Tallon L."/>
            <person name="Sadzewicz L."/>
            <person name="Ott S."/>
            <person name="Zhao X."/>
            <person name="Nagaraj S."/>
            <person name="Vavikolanu K."/>
            <person name="Aluvathingal J."/>
            <person name="Nadendla S."/>
            <person name="Sichtig H."/>
        </authorList>
    </citation>
    <scope>NUCLEOTIDE SEQUENCE [LARGE SCALE GENOMIC DNA]</scope>
    <source>
        <strain evidence="4">FDAARGOS_404</strain>
    </source>
</reference>
<accession>A0A7H0F9P8</accession>
<dbReference type="EMBL" id="JAYMCU010000054">
    <property type="protein sequence ID" value="MEC3938607.1"/>
    <property type="molecule type" value="Genomic_DNA"/>
</dbReference>
<sequence>MVNKSEIKEHAPVVASCGHHVGTVDHLDGERIKLAKNDSESGGKHHYIPLEWVDKIDGNKVVLNKNHEETFAAWQEA</sequence>
<reference evidence="1" key="3">
    <citation type="journal article" date="2023" name="Genes Genomics">
        <title>Genomic insights of Leclercia adecarboxylata strains linked to an outbreak in public hospitals in Mexico.</title>
        <authorList>
            <person name="Barrios-Villa E."/>
            <person name="Pacheco-Flores B."/>
            <person name="Lozano-Zarain P."/>
            <person name="Del Campo-Ortega R."/>
            <person name="de Jesus Ascencio-Montiel I."/>
            <person name="Gonzalez-Leon M."/>
            <person name="Camorlinga-Ponce M."/>
            <person name="Gaytan Cervantes F.J."/>
            <person name="Gonzalez Torres C."/>
            <person name="Aguilar E."/>
            <person name="Gonzalez Ibarra J."/>
            <person name="Torres Lopez F.J."/>
            <person name="Rosas-Vargas H."/>
            <person name="Gonzalez-Bonilla C.R."/>
            <person name="Del Carmen Rocha-Gracia R."/>
        </authorList>
    </citation>
    <scope>NUCLEOTIDE SEQUENCE</scope>
    <source>
        <strain evidence="1">Lac40</strain>
    </source>
</reference>
<evidence type="ECO:0000313" key="3">
    <source>
        <dbReference type="EMBL" id="PHH02639.1"/>
    </source>
</evidence>
<gene>
    <name evidence="3" type="ORF">CRX53_01025</name>
    <name evidence="1" type="ORF">OEZ79_16940</name>
    <name evidence="2" type="ORF">VOF76_20820</name>
</gene>
<keyword evidence="5" id="KW-1185">Reference proteome</keyword>
<dbReference type="EMBL" id="PDLK01000002">
    <property type="protein sequence ID" value="PHH02639.1"/>
    <property type="molecule type" value="Genomic_DNA"/>
</dbReference>
<evidence type="ECO:0000313" key="4">
    <source>
        <dbReference type="Proteomes" id="UP000222768"/>
    </source>
</evidence>
<dbReference type="AlphaFoldDB" id="A0A7H0F9P8"/>
<reference evidence="3" key="2">
    <citation type="submission" date="2017-09" db="EMBL/GenBank/DDBJ databases">
        <title>FDA dAtabase for Regulatory Grade micrObial Sequences (FDA-ARGOS): Supporting development and validation of Infectious Disease Dx tests.</title>
        <authorList>
            <person name="Minogue T."/>
            <person name="Wolcott M."/>
            <person name="Wasieloski L."/>
            <person name="Aguilar W."/>
            <person name="Moore D."/>
            <person name="Tallon L.J."/>
            <person name="Sadzewicz L."/>
            <person name="Ott S."/>
            <person name="Zhao X."/>
            <person name="Nagaraj S."/>
            <person name="Vavikolanu K."/>
            <person name="Aluvathingal J."/>
            <person name="Nadendla S."/>
            <person name="Sichtig H."/>
        </authorList>
    </citation>
    <scope>NUCLEOTIDE SEQUENCE</scope>
    <source>
        <strain evidence="3">FDAARGOS_404</strain>
    </source>
</reference>
<dbReference type="GeneID" id="30334151"/>